<feature type="transmembrane region" description="Helical" evidence="1">
    <location>
        <begin position="285"/>
        <end position="307"/>
    </location>
</feature>
<protein>
    <submittedName>
        <fullName evidence="3">Acyltransferase</fullName>
        <ecNumber evidence="3">2.3.-.-</ecNumber>
    </submittedName>
</protein>
<keyword evidence="3" id="KW-0012">Acyltransferase</keyword>
<feature type="transmembrane region" description="Helical" evidence="1">
    <location>
        <begin position="252"/>
        <end position="273"/>
    </location>
</feature>
<dbReference type="EMBL" id="JARSBN010000003">
    <property type="protein sequence ID" value="MDG4715651.1"/>
    <property type="molecule type" value="Genomic_DNA"/>
</dbReference>
<dbReference type="EC" id="2.3.-.-" evidence="3"/>
<keyword evidence="4" id="KW-1185">Reference proteome</keyword>
<reference evidence="3 4" key="1">
    <citation type="submission" date="2023-03" db="EMBL/GenBank/DDBJ databases">
        <title>Strain YYF002 represents a novel species in the genus Winogradskyella isolated from seawater.</title>
        <authorList>
            <person name="Fu Z.-Y."/>
        </authorList>
    </citation>
    <scope>NUCLEOTIDE SEQUENCE [LARGE SCALE GENOMIC DNA]</scope>
    <source>
        <strain evidence="3 4">YYF002</strain>
    </source>
</reference>
<dbReference type="RefSeq" id="WP_278005106.1">
    <property type="nucleotide sequence ID" value="NZ_JARSBN010000003.1"/>
</dbReference>
<evidence type="ECO:0000313" key="4">
    <source>
        <dbReference type="Proteomes" id="UP001529085"/>
    </source>
</evidence>
<dbReference type="Proteomes" id="UP001529085">
    <property type="component" value="Unassembled WGS sequence"/>
</dbReference>
<keyword evidence="1" id="KW-0812">Transmembrane</keyword>
<feature type="transmembrane region" description="Helical" evidence="1">
    <location>
        <begin position="139"/>
        <end position="159"/>
    </location>
</feature>
<keyword evidence="1" id="KW-1133">Transmembrane helix</keyword>
<accession>A0ABT6G0U1</accession>
<dbReference type="PANTHER" id="PTHR23028">
    <property type="entry name" value="ACETYLTRANSFERASE"/>
    <property type="match status" value="1"/>
</dbReference>
<comment type="caution">
    <text evidence="3">The sequence shown here is derived from an EMBL/GenBank/DDBJ whole genome shotgun (WGS) entry which is preliminary data.</text>
</comment>
<feature type="transmembrane region" description="Helical" evidence="1">
    <location>
        <begin position="194"/>
        <end position="214"/>
    </location>
</feature>
<feature type="transmembrane region" description="Helical" evidence="1">
    <location>
        <begin position="93"/>
        <end position="114"/>
    </location>
</feature>
<feature type="transmembrane region" description="Helical" evidence="1">
    <location>
        <begin position="12"/>
        <end position="30"/>
    </location>
</feature>
<gene>
    <name evidence="3" type="ORF">P7122_07200</name>
</gene>
<dbReference type="InterPro" id="IPR002656">
    <property type="entry name" value="Acyl_transf_3_dom"/>
</dbReference>
<feature type="transmembrane region" description="Helical" evidence="1">
    <location>
        <begin position="221"/>
        <end position="240"/>
    </location>
</feature>
<evidence type="ECO:0000259" key="2">
    <source>
        <dbReference type="Pfam" id="PF01757"/>
    </source>
</evidence>
<feature type="transmembrane region" description="Helical" evidence="1">
    <location>
        <begin position="54"/>
        <end position="72"/>
    </location>
</feature>
<proteinExistence type="predicted"/>
<dbReference type="InterPro" id="IPR050879">
    <property type="entry name" value="Acyltransferase_3"/>
</dbReference>
<sequence length="365" mass="42637">MSVAAVKKERLYHLDLIRFLAALYVVFYHYCFRGFAKDNYSILQFQSLEDFSKYGYLGVELFFMISGFVILMSARNSNLINFCISRFTRLYPAFWFCVLLSASVIALFGAPLFSVNLKQVLVNMTMFNGFVGVDHVDGVYWSLMVELKFYILIGILLVFRLIKYIEAFGWFLILVCVLQIFIPFSEANIALKTLYYLCFVKSSPYFVAGMFFFLLKNNKSIIKNVLPILVSYSLAIYLAFQGTETRNLRYDGVYDVYTVIFLITLFFIVMFLVSMDKLNIFNKKIFLYFGVLTYPLYLIHQKIGYIIFNSFGLYINKWLLLFVVIMAMLFASYAINKYIEKPLGNYMRKKLKANAFLNKLKLTLK</sequence>
<feature type="transmembrane region" description="Helical" evidence="1">
    <location>
        <begin position="164"/>
        <end position="182"/>
    </location>
</feature>
<keyword evidence="1" id="KW-0472">Membrane</keyword>
<evidence type="ECO:0000313" key="3">
    <source>
        <dbReference type="EMBL" id="MDG4715651.1"/>
    </source>
</evidence>
<keyword evidence="3" id="KW-0808">Transferase</keyword>
<feature type="transmembrane region" description="Helical" evidence="1">
    <location>
        <begin position="319"/>
        <end position="339"/>
    </location>
</feature>
<dbReference type="PANTHER" id="PTHR23028:SF53">
    <property type="entry name" value="ACYL_TRANSF_3 DOMAIN-CONTAINING PROTEIN"/>
    <property type="match status" value="1"/>
</dbReference>
<evidence type="ECO:0000256" key="1">
    <source>
        <dbReference type="SAM" id="Phobius"/>
    </source>
</evidence>
<feature type="domain" description="Acyltransferase 3" evidence="2">
    <location>
        <begin position="13"/>
        <end position="335"/>
    </location>
</feature>
<name>A0ABT6G0U1_9FLAO</name>
<dbReference type="Pfam" id="PF01757">
    <property type="entry name" value="Acyl_transf_3"/>
    <property type="match status" value="1"/>
</dbReference>
<organism evidence="3 4">
    <name type="scientific">Winogradskyella marincola</name>
    <dbReference type="NCBI Taxonomy" id="3037795"/>
    <lineage>
        <taxon>Bacteria</taxon>
        <taxon>Pseudomonadati</taxon>
        <taxon>Bacteroidota</taxon>
        <taxon>Flavobacteriia</taxon>
        <taxon>Flavobacteriales</taxon>
        <taxon>Flavobacteriaceae</taxon>
        <taxon>Winogradskyella</taxon>
    </lineage>
</organism>
<dbReference type="GO" id="GO:0016746">
    <property type="term" value="F:acyltransferase activity"/>
    <property type="evidence" value="ECO:0007669"/>
    <property type="project" value="UniProtKB-KW"/>
</dbReference>